<dbReference type="Pfam" id="PF13602">
    <property type="entry name" value="ADH_zinc_N_2"/>
    <property type="match status" value="1"/>
</dbReference>
<dbReference type="Pfam" id="PF08240">
    <property type="entry name" value="ADH_N"/>
    <property type="match status" value="1"/>
</dbReference>
<dbReference type="InterPro" id="IPR020843">
    <property type="entry name" value="ER"/>
</dbReference>
<dbReference type="PANTHER" id="PTHR43482">
    <property type="entry name" value="PROTEIN AST1-RELATED"/>
    <property type="match status" value="1"/>
</dbReference>
<dbReference type="PANTHER" id="PTHR43482:SF1">
    <property type="entry name" value="PROTEIN AST1-RELATED"/>
    <property type="match status" value="1"/>
</dbReference>
<dbReference type="Gene3D" id="3.90.180.10">
    <property type="entry name" value="Medium-chain alcohol dehydrogenases, catalytic domain"/>
    <property type="match status" value="1"/>
</dbReference>
<dbReference type="CDD" id="cd05289">
    <property type="entry name" value="MDR_like_2"/>
    <property type="match status" value="1"/>
</dbReference>
<dbReference type="InterPro" id="IPR036291">
    <property type="entry name" value="NAD(P)-bd_dom_sf"/>
</dbReference>
<evidence type="ECO:0000313" key="3">
    <source>
        <dbReference type="Proteomes" id="UP000774570"/>
    </source>
</evidence>
<keyword evidence="3" id="KW-1185">Reference proteome</keyword>
<dbReference type="RefSeq" id="WP_220167249.1">
    <property type="nucleotide sequence ID" value="NZ_JAIBOA010000009.1"/>
</dbReference>
<dbReference type="SUPFAM" id="SSF51735">
    <property type="entry name" value="NAD(P)-binding Rossmann-fold domains"/>
    <property type="match status" value="1"/>
</dbReference>
<sequence>MRAIRVHEQGGPGKLRLDEVPVPEPAPGEVLLRVRAAGLNPPDWYIRSGFGQVPAGMRPEIRFPFTPGSDASGVVEALGPDADGLAVGDEVFGMIRWGDLGNAGRTYAEYATAPVAHLARKPASIDHVHAAAVPMSGLTALQNLYGEVDPQEGSRVLVIGAAGGVGHFAVQLAKARGAHVVAVASGRHAAFLKELGADEVVDYTAGPYEDATGGIDHAVDCVGGPEASRVLRAVRDGGTVTPIFFGDYREDEAAARGITFPRTRVFSSGEGMAELAGLLEEGVLRAAVERTFALEDAVAAHERAERGHLQGKLVLTVG</sequence>
<reference evidence="2 3" key="1">
    <citation type="submission" date="2021-07" db="EMBL/GenBank/DDBJ databases">
        <title>Actinomadura sp. PM05-2 isolated from lichen.</title>
        <authorList>
            <person name="Somphong A."/>
            <person name="Phongsopitanun W."/>
            <person name="Tanasupawat S."/>
            <person name="Peongsungnone V."/>
        </authorList>
    </citation>
    <scope>NUCLEOTIDE SEQUENCE [LARGE SCALE GENOMIC DNA]</scope>
    <source>
        <strain evidence="2 3">PM05-2</strain>
    </source>
</reference>
<dbReference type="InterPro" id="IPR052585">
    <property type="entry name" value="Lipid_raft_assoc_Zn_ADH"/>
</dbReference>
<dbReference type="SUPFAM" id="SSF50129">
    <property type="entry name" value="GroES-like"/>
    <property type="match status" value="1"/>
</dbReference>
<gene>
    <name evidence="2" type="ORF">K1Y72_16675</name>
</gene>
<evidence type="ECO:0000313" key="2">
    <source>
        <dbReference type="EMBL" id="MBW8484024.1"/>
    </source>
</evidence>
<dbReference type="EMBL" id="JAIBOA010000009">
    <property type="protein sequence ID" value="MBW8484024.1"/>
    <property type="molecule type" value="Genomic_DNA"/>
</dbReference>
<name>A0ABS7FUE5_9ACTN</name>
<accession>A0ABS7FUE5</accession>
<feature type="domain" description="Enoyl reductase (ER)" evidence="1">
    <location>
        <begin position="10"/>
        <end position="315"/>
    </location>
</feature>
<evidence type="ECO:0000259" key="1">
    <source>
        <dbReference type="SMART" id="SM00829"/>
    </source>
</evidence>
<comment type="caution">
    <text evidence="2">The sequence shown here is derived from an EMBL/GenBank/DDBJ whole genome shotgun (WGS) entry which is preliminary data.</text>
</comment>
<dbReference type="Proteomes" id="UP000774570">
    <property type="component" value="Unassembled WGS sequence"/>
</dbReference>
<protein>
    <submittedName>
        <fullName evidence="2">NADP-dependent oxidoreductase</fullName>
    </submittedName>
</protein>
<organism evidence="2 3">
    <name type="scientific">Actinomadura parmotrematis</name>
    <dbReference type="NCBI Taxonomy" id="2864039"/>
    <lineage>
        <taxon>Bacteria</taxon>
        <taxon>Bacillati</taxon>
        <taxon>Actinomycetota</taxon>
        <taxon>Actinomycetes</taxon>
        <taxon>Streptosporangiales</taxon>
        <taxon>Thermomonosporaceae</taxon>
        <taxon>Actinomadura</taxon>
    </lineage>
</organism>
<dbReference type="Gene3D" id="3.40.50.720">
    <property type="entry name" value="NAD(P)-binding Rossmann-like Domain"/>
    <property type="match status" value="1"/>
</dbReference>
<dbReference type="InterPro" id="IPR013154">
    <property type="entry name" value="ADH-like_N"/>
</dbReference>
<dbReference type="SMART" id="SM00829">
    <property type="entry name" value="PKS_ER"/>
    <property type="match status" value="1"/>
</dbReference>
<proteinExistence type="predicted"/>
<dbReference type="InterPro" id="IPR011032">
    <property type="entry name" value="GroES-like_sf"/>
</dbReference>